<dbReference type="SUPFAM" id="SSF56529">
    <property type="entry name" value="FAH"/>
    <property type="match status" value="1"/>
</dbReference>
<dbReference type="PANTHER" id="PTHR30143:SF0">
    <property type="entry name" value="2-KETO-4-PENTENOATE HYDRATASE"/>
    <property type="match status" value="1"/>
</dbReference>
<comment type="caution">
    <text evidence="1">The sequence shown here is derived from an EMBL/GenBank/DDBJ whole genome shotgun (WGS) entry which is preliminary data.</text>
</comment>
<dbReference type="RefSeq" id="WP_088471506.1">
    <property type="nucleotide sequence ID" value="NZ_NISJ01000002.1"/>
</dbReference>
<dbReference type="Gene3D" id="3.90.850.10">
    <property type="entry name" value="Fumarylacetoacetase-like, C-terminal domain"/>
    <property type="match status" value="1"/>
</dbReference>
<sequence>MSASPNAQDIVAALLEARLSGQALPAFPAPVPATLADAYAAQHKLRVALGRPVLGWKLGRVPPPLVASLGATRLAGPVLHCADLDGENPGEARIFVGGASAIEIEVMLRLRSVPDHRIDSDDEALTYVEEVRAGFEVASSPAPDVFDYSPFGTIADVGINNGLLLGPQIDLADFDEIEVSTEIDGVHVGTGRPSGVLDGPLGSLRFLVNLHHDGVITLEPGQWISAGAITGVHPIAAGQTATAQFGTAIRIACTTIPDTGYPR</sequence>
<dbReference type="Proteomes" id="UP000197097">
    <property type="component" value="Unassembled WGS sequence"/>
</dbReference>
<keyword evidence="2" id="KW-1185">Reference proteome</keyword>
<evidence type="ECO:0000313" key="2">
    <source>
        <dbReference type="Proteomes" id="UP000197097"/>
    </source>
</evidence>
<dbReference type="OrthoDB" id="9792137at2"/>
<reference evidence="1 2" key="1">
    <citation type="journal article" date="2002" name="Int. J. Syst. Evol. Microbiol.">
        <title>Sphingopyxis witflariensis sp. nov., isolated from activated sludge.</title>
        <authorList>
            <person name="Kampfer P."/>
            <person name="Witzenberger R."/>
            <person name="Denner E.B."/>
            <person name="Busse H.J."/>
            <person name="Neef A."/>
        </authorList>
    </citation>
    <scope>NUCLEOTIDE SEQUENCE [LARGE SCALE GENOMIC DNA]</scope>
    <source>
        <strain evidence="1 2">DSM 14551</strain>
    </source>
</reference>
<dbReference type="EMBL" id="NISJ01000002">
    <property type="protein sequence ID" value="OWR00018.1"/>
    <property type="molecule type" value="Genomic_DNA"/>
</dbReference>
<gene>
    <name evidence="1" type="ORF">CDQ91_04330</name>
</gene>
<name>A0A246K4R9_9SPHN</name>
<dbReference type="InterPro" id="IPR036663">
    <property type="entry name" value="Fumarylacetoacetase_C_sf"/>
</dbReference>
<accession>A0A246K4R9</accession>
<proteinExistence type="predicted"/>
<dbReference type="GO" id="GO:0008684">
    <property type="term" value="F:2-oxopent-4-enoate hydratase activity"/>
    <property type="evidence" value="ECO:0007669"/>
    <property type="project" value="TreeGrafter"/>
</dbReference>
<organism evidence="1 2">
    <name type="scientific">Sphingopyxis witflariensis</name>
    <dbReference type="NCBI Taxonomy" id="173675"/>
    <lineage>
        <taxon>Bacteria</taxon>
        <taxon>Pseudomonadati</taxon>
        <taxon>Pseudomonadota</taxon>
        <taxon>Alphaproteobacteria</taxon>
        <taxon>Sphingomonadales</taxon>
        <taxon>Sphingomonadaceae</taxon>
        <taxon>Sphingopyxis</taxon>
    </lineage>
</organism>
<dbReference type="AlphaFoldDB" id="A0A246K4R9"/>
<dbReference type="InterPro" id="IPR050772">
    <property type="entry name" value="Hydratase-Decarb/MhpD_sf"/>
</dbReference>
<dbReference type="PANTHER" id="PTHR30143">
    <property type="entry name" value="ACID HYDRATASE"/>
    <property type="match status" value="1"/>
</dbReference>
<dbReference type="GO" id="GO:0005737">
    <property type="term" value="C:cytoplasm"/>
    <property type="evidence" value="ECO:0007669"/>
    <property type="project" value="TreeGrafter"/>
</dbReference>
<protein>
    <submittedName>
        <fullName evidence="1">2-keto-4-pentenoate hydratase</fullName>
    </submittedName>
</protein>
<evidence type="ECO:0000313" key="1">
    <source>
        <dbReference type="EMBL" id="OWR00018.1"/>
    </source>
</evidence>